<dbReference type="Gene3D" id="3.40.250.10">
    <property type="entry name" value="Rhodanese-like domain"/>
    <property type="match status" value="1"/>
</dbReference>
<dbReference type="InterPro" id="IPR050229">
    <property type="entry name" value="GlpE_sulfurtransferase"/>
</dbReference>
<feature type="domain" description="Rhodanese" evidence="1">
    <location>
        <begin position="52"/>
        <end position="140"/>
    </location>
</feature>
<dbReference type="SUPFAM" id="SSF52821">
    <property type="entry name" value="Rhodanese/Cell cycle control phosphatase"/>
    <property type="match status" value="1"/>
</dbReference>
<dbReference type="EMBL" id="JRYO01000089">
    <property type="protein sequence ID" value="KHE92839.1"/>
    <property type="molecule type" value="Genomic_DNA"/>
</dbReference>
<evidence type="ECO:0000259" key="1">
    <source>
        <dbReference type="PROSITE" id="PS50206"/>
    </source>
</evidence>
<protein>
    <recommendedName>
        <fullName evidence="1">Rhodanese domain-containing protein</fullName>
    </recommendedName>
</protein>
<gene>
    <name evidence="2" type="ORF">SCABRO_01447</name>
</gene>
<evidence type="ECO:0000313" key="2">
    <source>
        <dbReference type="EMBL" id="KHE92839.1"/>
    </source>
</evidence>
<dbReference type="PANTHER" id="PTHR43031">
    <property type="entry name" value="FAD-DEPENDENT OXIDOREDUCTASE"/>
    <property type="match status" value="1"/>
</dbReference>
<proteinExistence type="predicted"/>
<dbReference type="AlphaFoldDB" id="A0A0B0EJT1"/>
<evidence type="ECO:0000313" key="3">
    <source>
        <dbReference type="Proteomes" id="UP000030652"/>
    </source>
</evidence>
<dbReference type="InterPro" id="IPR001763">
    <property type="entry name" value="Rhodanese-like_dom"/>
</dbReference>
<dbReference type="PROSITE" id="PS50206">
    <property type="entry name" value="RHODANESE_3"/>
    <property type="match status" value="1"/>
</dbReference>
<dbReference type="PANTHER" id="PTHR43031:SF16">
    <property type="entry name" value="OXIDOREDUCTASE"/>
    <property type="match status" value="1"/>
</dbReference>
<sequence>MRMLLNRNFVLSVISCLVVLLSGSFVSESFAREIFNNVSVSEAKYMMSKQNNNKVDLVLDVRTGDEYARSHIKDAVLIPIMILTEKMHEIKTGQSILVYCHNGKRSKIACKLLTSRGHKHVFNMLGGIESWIEKNYEVVE</sequence>
<dbReference type="InterPro" id="IPR036873">
    <property type="entry name" value="Rhodanese-like_dom_sf"/>
</dbReference>
<organism evidence="2 3">
    <name type="scientific">Candidatus Scalindua brodae</name>
    <dbReference type="NCBI Taxonomy" id="237368"/>
    <lineage>
        <taxon>Bacteria</taxon>
        <taxon>Pseudomonadati</taxon>
        <taxon>Planctomycetota</taxon>
        <taxon>Candidatus Brocadiia</taxon>
        <taxon>Candidatus Brocadiales</taxon>
        <taxon>Candidatus Scalinduaceae</taxon>
        <taxon>Candidatus Scalindua</taxon>
    </lineage>
</organism>
<dbReference type="CDD" id="cd00158">
    <property type="entry name" value="RHOD"/>
    <property type="match status" value="1"/>
</dbReference>
<comment type="caution">
    <text evidence="2">The sequence shown here is derived from an EMBL/GenBank/DDBJ whole genome shotgun (WGS) entry which is preliminary data.</text>
</comment>
<dbReference type="Pfam" id="PF00581">
    <property type="entry name" value="Rhodanese"/>
    <property type="match status" value="1"/>
</dbReference>
<dbReference type="SMART" id="SM00450">
    <property type="entry name" value="RHOD"/>
    <property type="match status" value="1"/>
</dbReference>
<reference evidence="2 3" key="1">
    <citation type="submission" date="2014-10" db="EMBL/GenBank/DDBJ databases">
        <title>Draft genome of anammox bacterium scalindua brodae, obtained using differential coverage binning of sequence data from two enrichment reactors.</title>
        <authorList>
            <person name="Speth D.R."/>
            <person name="Russ L."/>
            <person name="Kartal B."/>
            <person name="Op den Camp H.J."/>
            <person name="Dutilh B.E."/>
            <person name="Jetten M.S."/>
        </authorList>
    </citation>
    <scope>NUCLEOTIDE SEQUENCE [LARGE SCALE GENOMIC DNA]</scope>
    <source>
        <strain evidence="2">RU1</strain>
    </source>
</reference>
<name>A0A0B0EJT1_9BACT</name>
<dbReference type="eggNOG" id="COG0607">
    <property type="taxonomic scope" value="Bacteria"/>
</dbReference>
<accession>A0A0B0EJT1</accession>
<dbReference type="Proteomes" id="UP000030652">
    <property type="component" value="Unassembled WGS sequence"/>
</dbReference>